<dbReference type="AlphaFoldDB" id="A0A5N7C9V9"/>
<accession>A0A5N7C9V9</accession>
<organism evidence="1">
    <name type="scientific">Petromyces alliaceus</name>
    <name type="common">Aspergillus alliaceus</name>
    <dbReference type="NCBI Taxonomy" id="209559"/>
    <lineage>
        <taxon>Eukaryota</taxon>
        <taxon>Fungi</taxon>
        <taxon>Dikarya</taxon>
        <taxon>Ascomycota</taxon>
        <taxon>Pezizomycotina</taxon>
        <taxon>Eurotiomycetes</taxon>
        <taxon>Eurotiomycetidae</taxon>
        <taxon>Eurotiales</taxon>
        <taxon>Aspergillaceae</taxon>
        <taxon>Aspergillus</taxon>
        <taxon>Aspergillus subgen. Circumdati</taxon>
    </lineage>
</organism>
<proteinExistence type="predicted"/>
<protein>
    <submittedName>
        <fullName evidence="1">Uncharacterized protein</fullName>
    </submittedName>
</protein>
<dbReference type="OrthoDB" id="4346121at2759"/>
<name>A0A5N7C9V9_PETAA</name>
<reference evidence="1" key="1">
    <citation type="submission" date="2019-04" db="EMBL/GenBank/DDBJ databases">
        <title>Friends and foes A comparative genomics studyof 23 Aspergillus species from section Flavi.</title>
        <authorList>
            <consortium name="DOE Joint Genome Institute"/>
            <person name="Kjaerbolling I."/>
            <person name="Vesth T."/>
            <person name="Frisvad J.C."/>
            <person name="Nybo J.L."/>
            <person name="Theobald S."/>
            <person name="Kildgaard S."/>
            <person name="Isbrandt T."/>
            <person name="Kuo A."/>
            <person name="Sato A."/>
            <person name="Lyhne E.K."/>
            <person name="Kogle M.E."/>
            <person name="Wiebenga A."/>
            <person name="Kun R.S."/>
            <person name="Lubbers R.J."/>
            <person name="Makela M.R."/>
            <person name="Barry K."/>
            <person name="Chovatia M."/>
            <person name="Clum A."/>
            <person name="Daum C."/>
            <person name="Haridas S."/>
            <person name="He G."/>
            <person name="LaButti K."/>
            <person name="Lipzen A."/>
            <person name="Mondo S."/>
            <person name="Riley R."/>
            <person name="Salamov A."/>
            <person name="Simmons B.A."/>
            <person name="Magnuson J.K."/>
            <person name="Henrissat B."/>
            <person name="Mortensen U.H."/>
            <person name="Larsen T.O."/>
            <person name="Devries R.P."/>
            <person name="Grigoriev I.V."/>
            <person name="Machida M."/>
            <person name="Baker S.E."/>
            <person name="Andersen M.R."/>
        </authorList>
    </citation>
    <scope>NUCLEOTIDE SEQUENCE [LARGE SCALE GENOMIC DNA]</scope>
    <source>
        <strain evidence="1">IBT 14317</strain>
    </source>
</reference>
<sequence length="183" mass="20960">MREMHGLREFSVDRALCCGLTKPLTEAQEEHNRVINHNAKLCDDLSYVALKCESTEAGEGLPLSERIKIIKTRLRDACLDYLESDTPELFCHDQDLGFCSSNQPLASPSYHNNTLLDSSLEDQLSDLITLSDKRYIIAVISVSKLLRMAYWPAGLQYANSNYWVVYRWIPAEYIELYISESFL</sequence>
<dbReference type="EMBL" id="ML735252">
    <property type="protein sequence ID" value="KAE8390739.1"/>
    <property type="molecule type" value="Genomic_DNA"/>
</dbReference>
<dbReference type="Proteomes" id="UP000326877">
    <property type="component" value="Unassembled WGS sequence"/>
</dbReference>
<gene>
    <name evidence="1" type="ORF">BDV23DRAFT_172180</name>
</gene>
<evidence type="ECO:0000313" key="1">
    <source>
        <dbReference type="EMBL" id="KAE8390739.1"/>
    </source>
</evidence>